<dbReference type="PROSITE" id="PS51193">
    <property type="entry name" value="HELICASE_ATP_BIND_2"/>
    <property type="match status" value="1"/>
</dbReference>
<dbReference type="STRING" id="199441.BkAM31D_13100"/>
<dbReference type="InterPro" id="IPR045028">
    <property type="entry name" value="DinG/Rad3-like"/>
</dbReference>
<dbReference type="GO" id="GO:0003678">
    <property type="term" value="F:DNA helicase activity"/>
    <property type="evidence" value="ECO:0007669"/>
    <property type="project" value="UniProtKB-EC"/>
</dbReference>
<evidence type="ECO:0000256" key="4">
    <source>
        <dbReference type="ARBA" id="ARBA00038058"/>
    </source>
</evidence>
<sequence length="652" mass="75766">MTTNEQLPFNFDRSQPFFDQLNEWIGDVFYDILPEAGLELRDEQIYMAFQLEKAFIDKKIMFAEAGVGTGKTIVYLLYAICYARYTRKPAIIACADESLIEQLVKKGGDIDKLSKILNLEIDARLAKSKDQYLCLQKLDRERSNDQYDSSFDDIYGDLPSFVKGNQTMQSFFPYGDRKNYPKLSDEQWSEIGWDAFQDCFVCDQRHRCGQTLSREHYRKSSDLIICSHDFYMEHVWTYDSRKREGQLPLLPEASTVIFDEGHLLEVAAQKALTYQLRHDIVEELLTRLLENDVREEFAVLVDELISQSMHFSFVLRDHTKTVEGSNRRELAFTSSLIDEARQMVHLIARLEDEIVFESEMYTIDQYQLKIVEEHLDMIRHALSIFVEQNNVITWVEEDEVGTKLVIMPRMVEEVLEESVFSKKIPFIFTSATLSTNDSFTYMANSLGIKEYQSFTVESPFDYEEQMKIFAPFNPSVQEKLAMTARLIEETNGKALLLFTTREELQMFKQYATKEPTFSKWNMLFEGDQEVSQLISNFQEDINSVLCAVRLWEGLDIPGESLSNVIIWSLPFPPNDPVFQAKRKSVSHPFEEVDLPYMLLRLRQGIGRLIRTHKDKGIVSILDEKIHQDETLQSIIKEILPVGVKIITDRSQI</sequence>
<dbReference type="Gene3D" id="3.40.50.300">
    <property type="entry name" value="P-loop containing nucleotide triphosphate hydrolases"/>
    <property type="match status" value="2"/>
</dbReference>
<dbReference type="SUPFAM" id="SSF52540">
    <property type="entry name" value="P-loop containing nucleoside triphosphate hydrolases"/>
    <property type="match status" value="1"/>
</dbReference>
<accession>A0A1X9MJB3</accession>
<dbReference type="KEGG" id="bkw:BkAM31D_13100"/>
<dbReference type="SMART" id="SM00491">
    <property type="entry name" value="HELICc2"/>
    <property type="match status" value="1"/>
</dbReference>
<dbReference type="InterPro" id="IPR014001">
    <property type="entry name" value="Helicase_ATP-bd"/>
</dbReference>
<dbReference type="InterPro" id="IPR027417">
    <property type="entry name" value="P-loop_NTPase"/>
</dbReference>
<keyword evidence="2 6" id="KW-0378">Hydrolase</keyword>
<name>A0A1X9MJB3_9BACI</name>
<dbReference type="EC" id="3.6.4.12" evidence="6"/>
<evidence type="ECO:0000256" key="3">
    <source>
        <dbReference type="ARBA" id="ARBA00022840"/>
    </source>
</evidence>
<protein>
    <submittedName>
        <fullName evidence="6">Putative ATP-dependent helicase DinG</fullName>
        <ecNumber evidence="6">3.6.4.12</ecNumber>
    </submittedName>
</protein>
<evidence type="ECO:0000313" key="6">
    <source>
        <dbReference type="EMBL" id="ARK30692.1"/>
    </source>
</evidence>
<feature type="domain" description="Helicase ATP-binding" evidence="5">
    <location>
        <begin position="30"/>
        <end position="309"/>
    </location>
</feature>
<reference evidence="6 7" key="1">
    <citation type="submission" date="2017-04" db="EMBL/GenBank/DDBJ databases">
        <title>Bacillus krulwichiae AM31D Genome sequencing and assembly.</title>
        <authorList>
            <person name="Krulwich T.A."/>
            <person name="Anastor L."/>
            <person name="Ehrlich R."/>
            <person name="Ehrlich G.D."/>
            <person name="Janto B."/>
        </authorList>
    </citation>
    <scope>NUCLEOTIDE SEQUENCE [LARGE SCALE GENOMIC DNA]</scope>
    <source>
        <strain evidence="6 7">AM31D</strain>
    </source>
</reference>
<proteinExistence type="inferred from homology"/>
<evidence type="ECO:0000259" key="5">
    <source>
        <dbReference type="PROSITE" id="PS51193"/>
    </source>
</evidence>
<evidence type="ECO:0000256" key="2">
    <source>
        <dbReference type="ARBA" id="ARBA00022801"/>
    </source>
</evidence>
<dbReference type="GO" id="GO:0016818">
    <property type="term" value="F:hydrolase activity, acting on acid anhydrides, in phosphorus-containing anhydrides"/>
    <property type="evidence" value="ECO:0007669"/>
    <property type="project" value="InterPro"/>
</dbReference>
<keyword evidence="7" id="KW-1185">Reference proteome</keyword>
<keyword evidence="3" id="KW-0067">ATP-binding</keyword>
<dbReference type="PANTHER" id="PTHR11472:SF57">
    <property type="entry name" value="ATP-DEPENDENT HELICASE YPVA-RELATED"/>
    <property type="match status" value="1"/>
</dbReference>
<evidence type="ECO:0000313" key="7">
    <source>
        <dbReference type="Proteomes" id="UP000193006"/>
    </source>
</evidence>
<dbReference type="AlphaFoldDB" id="A0A1X9MJB3"/>
<dbReference type="GO" id="GO:0003676">
    <property type="term" value="F:nucleic acid binding"/>
    <property type="evidence" value="ECO:0007669"/>
    <property type="project" value="InterPro"/>
</dbReference>
<dbReference type="SMART" id="SM00487">
    <property type="entry name" value="DEXDc"/>
    <property type="match status" value="1"/>
</dbReference>
<dbReference type="InterPro" id="IPR014013">
    <property type="entry name" value="Helic_SF1/SF2_ATP-bd_DinG/Rad3"/>
</dbReference>
<dbReference type="RefSeq" id="WP_066149403.1">
    <property type="nucleotide sequence ID" value="NZ_CP020814.1"/>
</dbReference>
<evidence type="ECO:0000256" key="1">
    <source>
        <dbReference type="ARBA" id="ARBA00022741"/>
    </source>
</evidence>
<dbReference type="GO" id="GO:0005524">
    <property type="term" value="F:ATP binding"/>
    <property type="evidence" value="ECO:0007669"/>
    <property type="project" value="UniProtKB-KW"/>
</dbReference>
<gene>
    <name evidence="6" type="primary">dinG</name>
    <name evidence="6" type="ORF">BkAM31D_13100</name>
</gene>
<dbReference type="Proteomes" id="UP000193006">
    <property type="component" value="Chromosome"/>
</dbReference>
<dbReference type="GO" id="GO:0006139">
    <property type="term" value="P:nucleobase-containing compound metabolic process"/>
    <property type="evidence" value="ECO:0007669"/>
    <property type="project" value="InterPro"/>
</dbReference>
<dbReference type="Pfam" id="PF13307">
    <property type="entry name" value="Helicase_C_2"/>
    <property type="match status" value="1"/>
</dbReference>
<organism evidence="6 7">
    <name type="scientific">Halalkalibacter krulwichiae</name>
    <dbReference type="NCBI Taxonomy" id="199441"/>
    <lineage>
        <taxon>Bacteria</taxon>
        <taxon>Bacillati</taxon>
        <taxon>Bacillota</taxon>
        <taxon>Bacilli</taxon>
        <taxon>Bacillales</taxon>
        <taxon>Bacillaceae</taxon>
        <taxon>Halalkalibacter</taxon>
    </lineage>
</organism>
<dbReference type="EMBL" id="CP020814">
    <property type="protein sequence ID" value="ARK30692.1"/>
    <property type="molecule type" value="Genomic_DNA"/>
</dbReference>
<dbReference type="PANTHER" id="PTHR11472">
    <property type="entry name" value="DNA REPAIR DEAD HELICASE RAD3/XP-D SUBFAMILY MEMBER"/>
    <property type="match status" value="1"/>
</dbReference>
<dbReference type="InterPro" id="IPR006555">
    <property type="entry name" value="ATP-dep_Helicase_C"/>
</dbReference>
<keyword evidence="1" id="KW-0547">Nucleotide-binding</keyword>
<comment type="similarity">
    <text evidence="4">Belongs to the helicase family. DinG subfamily.</text>
</comment>
<keyword evidence="6" id="KW-0347">Helicase</keyword>